<organism evidence="3 4">
    <name type="scientific">Trifolium medium</name>
    <dbReference type="NCBI Taxonomy" id="97028"/>
    <lineage>
        <taxon>Eukaryota</taxon>
        <taxon>Viridiplantae</taxon>
        <taxon>Streptophyta</taxon>
        <taxon>Embryophyta</taxon>
        <taxon>Tracheophyta</taxon>
        <taxon>Spermatophyta</taxon>
        <taxon>Magnoliopsida</taxon>
        <taxon>eudicotyledons</taxon>
        <taxon>Gunneridae</taxon>
        <taxon>Pentapetalae</taxon>
        <taxon>rosids</taxon>
        <taxon>fabids</taxon>
        <taxon>Fabales</taxon>
        <taxon>Fabaceae</taxon>
        <taxon>Papilionoideae</taxon>
        <taxon>50 kb inversion clade</taxon>
        <taxon>NPAAA clade</taxon>
        <taxon>Hologalegina</taxon>
        <taxon>IRL clade</taxon>
        <taxon>Trifolieae</taxon>
        <taxon>Trifolium</taxon>
    </lineage>
</organism>
<evidence type="ECO:0000256" key="1">
    <source>
        <dbReference type="SAM" id="MobiDB-lite"/>
    </source>
</evidence>
<evidence type="ECO:0000259" key="2">
    <source>
        <dbReference type="Pfam" id="PF11443"/>
    </source>
</evidence>
<keyword evidence="4" id="KW-1185">Reference proteome</keyword>
<dbReference type="EMBL" id="LXQA010109568">
    <property type="protein sequence ID" value="MCI18309.1"/>
    <property type="molecule type" value="Genomic_DNA"/>
</dbReference>
<dbReference type="Proteomes" id="UP000265520">
    <property type="component" value="Unassembled WGS sequence"/>
</dbReference>
<feature type="region of interest" description="Disordered" evidence="1">
    <location>
        <begin position="155"/>
        <end position="219"/>
    </location>
</feature>
<reference evidence="3 4" key="1">
    <citation type="journal article" date="2018" name="Front. Plant Sci.">
        <title>Red Clover (Trifolium pratense) and Zigzag Clover (T. medium) - A Picture of Genomic Similarities and Differences.</title>
        <authorList>
            <person name="Dluhosova J."/>
            <person name="Istvanek J."/>
            <person name="Nedelnik J."/>
            <person name="Repkova J."/>
        </authorList>
    </citation>
    <scope>NUCLEOTIDE SEQUENCE [LARGE SCALE GENOMIC DNA]</scope>
    <source>
        <strain evidence="4">cv. 10/8</strain>
        <tissue evidence="3">Leaf</tissue>
    </source>
</reference>
<feature type="domain" description="DUF2828" evidence="2">
    <location>
        <begin position="38"/>
        <end position="213"/>
    </location>
</feature>
<dbReference type="InterPro" id="IPR011205">
    <property type="entry name" value="UCP015417_vWA"/>
</dbReference>
<proteinExistence type="predicted"/>
<sequence>ATTTLLGPPEIYSATTTTTSDNVFNSSKTNRNPPMGLTENMSATFLSTSNPCVDFFFHVVPDTPSETLLHRLRRAWSHNPVTTLKLVCNLRGVRGTGKSDRKGFYTAALWFHRNHPKTLASNVPSLADFGYFKDLPEILYRLLEGSSVRKIQKHEWEQRKSGSKNKRSYSPYFRTRKPNKKRKLTNKPNGWKGTEKDSLMSEETAARAKAQKETAHALK</sequence>
<evidence type="ECO:0000313" key="3">
    <source>
        <dbReference type="EMBL" id="MCI18309.1"/>
    </source>
</evidence>
<feature type="non-terminal residue" evidence="3">
    <location>
        <position position="219"/>
    </location>
</feature>
<evidence type="ECO:0000313" key="4">
    <source>
        <dbReference type="Proteomes" id="UP000265520"/>
    </source>
</evidence>
<name>A0A392Q381_9FABA</name>
<dbReference type="PANTHER" id="PTHR31373:SF17">
    <property type="entry name" value="OS06G0652100 PROTEIN"/>
    <property type="match status" value="1"/>
</dbReference>
<comment type="caution">
    <text evidence="3">The sequence shown here is derived from an EMBL/GenBank/DDBJ whole genome shotgun (WGS) entry which is preliminary data.</text>
</comment>
<feature type="compositionally biased region" description="Basic and acidic residues" evidence="1">
    <location>
        <begin position="193"/>
        <end position="219"/>
    </location>
</feature>
<protein>
    <submittedName>
        <fullName evidence="3">Plant/T31B5-30 protein</fullName>
    </submittedName>
</protein>
<feature type="non-terminal residue" evidence="3">
    <location>
        <position position="1"/>
    </location>
</feature>
<dbReference type="InterPro" id="IPR058580">
    <property type="entry name" value="DUF2828"/>
</dbReference>
<dbReference type="AlphaFoldDB" id="A0A392Q381"/>
<feature type="compositionally biased region" description="Basic residues" evidence="1">
    <location>
        <begin position="174"/>
        <end position="185"/>
    </location>
</feature>
<dbReference type="PANTHER" id="PTHR31373">
    <property type="entry name" value="OS06G0652100 PROTEIN"/>
    <property type="match status" value="1"/>
</dbReference>
<dbReference type="Pfam" id="PF11443">
    <property type="entry name" value="DUF2828"/>
    <property type="match status" value="1"/>
</dbReference>
<accession>A0A392Q381</accession>